<protein>
    <recommendedName>
        <fullName evidence="9">G-protein coupled receptors family 2 profile 2 domain-containing protein</fullName>
    </recommendedName>
</protein>
<reference evidence="7" key="1">
    <citation type="submission" date="2023-03" db="EMBL/GenBank/DDBJ databases">
        <title>Massive genome expansion in bonnet fungi (Mycena s.s.) driven by repeated elements and novel gene families across ecological guilds.</title>
        <authorList>
            <consortium name="Lawrence Berkeley National Laboratory"/>
            <person name="Harder C.B."/>
            <person name="Miyauchi S."/>
            <person name="Viragh M."/>
            <person name="Kuo A."/>
            <person name="Thoen E."/>
            <person name="Andreopoulos B."/>
            <person name="Lu D."/>
            <person name="Skrede I."/>
            <person name="Drula E."/>
            <person name="Henrissat B."/>
            <person name="Morin E."/>
            <person name="Kohler A."/>
            <person name="Barry K."/>
            <person name="LaButti K."/>
            <person name="Morin E."/>
            <person name="Salamov A."/>
            <person name="Lipzen A."/>
            <person name="Mereny Z."/>
            <person name="Hegedus B."/>
            <person name="Baldrian P."/>
            <person name="Stursova M."/>
            <person name="Weitz H."/>
            <person name="Taylor A."/>
            <person name="Grigoriev I.V."/>
            <person name="Nagy L.G."/>
            <person name="Martin F."/>
            <person name="Kauserud H."/>
        </authorList>
    </citation>
    <scope>NUCLEOTIDE SEQUENCE</scope>
    <source>
        <strain evidence="7">CBHHK002</strain>
    </source>
</reference>
<evidence type="ECO:0000256" key="1">
    <source>
        <dbReference type="ARBA" id="ARBA00004141"/>
    </source>
</evidence>
<dbReference type="PANTHER" id="PTHR23112">
    <property type="entry name" value="G PROTEIN-COUPLED RECEPTOR 157-RELATED"/>
    <property type="match status" value="1"/>
</dbReference>
<gene>
    <name evidence="7" type="ORF">DFH08DRAFT_352618</name>
</gene>
<dbReference type="Gene3D" id="1.20.1070.10">
    <property type="entry name" value="Rhodopsin 7-helix transmembrane proteins"/>
    <property type="match status" value="1"/>
</dbReference>
<dbReference type="Pfam" id="PF05462">
    <property type="entry name" value="Dicty_CAR"/>
    <property type="match status" value="1"/>
</dbReference>
<dbReference type="SUPFAM" id="SSF81321">
    <property type="entry name" value="Family A G protein-coupled receptor-like"/>
    <property type="match status" value="1"/>
</dbReference>
<dbReference type="GO" id="GO:0005886">
    <property type="term" value="C:plasma membrane"/>
    <property type="evidence" value="ECO:0007669"/>
    <property type="project" value="TreeGrafter"/>
</dbReference>
<organism evidence="7 8">
    <name type="scientific">Mycena albidolilacea</name>
    <dbReference type="NCBI Taxonomy" id="1033008"/>
    <lineage>
        <taxon>Eukaryota</taxon>
        <taxon>Fungi</taxon>
        <taxon>Dikarya</taxon>
        <taxon>Basidiomycota</taxon>
        <taxon>Agaricomycotina</taxon>
        <taxon>Agaricomycetes</taxon>
        <taxon>Agaricomycetidae</taxon>
        <taxon>Agaricales</taxon>
        <taxon>Marasmiineae</taxon>
        <taxon>Mycenaceae</taxon>
        <taxon>Mycena</taxon>
    </lineage>
</organism>
<feature type="transmembrane region" description="Helical" evidence="6">
    <location>
        <begin position="52"/>
        <end position="77"/>
    </location>
</feature>
<accession>A0AAD6ZH75</accession>
<evidence type="ECO:0000313" key="7">
    <source>
        <dbReference type="EMBL" id="KAJ7322876.1"/>
    </source>
</evidence>
<comment type="caution">
    <text evidence="7">The sequence shown here is derived from an EMBL/GenBank/DDBJ whole genome shotgun (WGS) entry which is preliminary data.</text>
</comment>
<name>A0AAD6ZH75_9AGAR</name>
<proteinExistence type="predicted"/>
<feature type="compositionally biased region" description="Pro residues" evidence="5">
    <location>
        <begin position="335"/>
        <end position="353"/>
    </location>
</feature>
<feature type="compositionally biased region" description="Basic and acidic residues" evidence="5">
    <location>
        <begin position="356"/>
        <end position="365"/>
    </location>
</feature>
<feature type="transmembrane region" description="Helical" evidence="6">
    <location>
        <begin position="20"/>
        <end position="40"/>
    </location>
</feature>
<keyword evidence="3 6" id="KW-1133">Transmembrane helix</keyword>
<evidence type="ECO:0000256" key="5">
    <source>
        <dbReference type="SAM" id="MobiDB-lite"/>
    </source>
</evidence>
<dbReference type="PANTHER" id="PTHR23112:SF37">
    <property type="entry name" value="G PROTEIN-COUPLED RECEPTOR GPR1"/>
    <property type="match status" value="1"/>
</dbReference>
<feature type="transmembrane region" description="Helical" evidence="6">
    <location>
        <begin position="245"/>
        <end position="269"/>
    </location>
</feature>
<feature type="transmembrane region" description="Helical" evidence="6">
    <location>
        <begin position="97"/>
        <end position="117"/>
    </location>
</feature>
<sequence length="384" mass="42365">MAGPQFAETVYSALERGGVIAIIVAGFLSLLAVSYLLLTICTYAKKYSSTHLVIYFYCLLLADAMESFGAIMSLRWVARGGVEEGHFCGAQGGIKQAGSIAAAFWSFAISLHLFNLLFRRYETPKLMSWTVVAFGWSFVLTMVFLGPVAMETPERGRFFGISGAWCWITHQYHAQQIMMQYFFELLSMVLSFILYTVTLLRARGNLLKVDGRWKLRVLPAGESWKLEFGRDFTDSASLGLVRRMIWYPVAYAICILPIAAVRMCSIVGMEPPFGVTAAAAFIYNLAGFVDVVLFFAMHRAFPEAEALPKFVRRKTVDPSVMQYGITPFAFSAEPKSPPGPGVPGPFGPEPQPSVPEHGDGDEPRRRGSTGSLASINSQTPLRAV</sequence>
<comment type="subcellular location">
    <subcellularLocation>
        <location evidence="1">Membrane</location>
        <topology evidence="1">Multi-pass membrane protein</topology>
    </subcellularLocation>
</comment>
<dbReference type="GO" id="GO:0007189">
    <property type="term" value="P:adenylate cyclase-activating G protein-coupled receptor signaling pathway"/>
    <property type="evidence" value="ECO:0007669"/>
    <property type="project" value="TreeGrafter"/>
</dbReference>
<keyword evidence="4 6" id="KW-0472">Membrane</keyword>
<feature type="compositionally biased region" description="Polar residues" evidence="5">
    <location>
        <begin position="368"/>
        <end position="384"/>
    </location>
</feature>
<feature type="transmembrane region" description="Helical" evidence="6">
    <location>
        <begin position="181"/>
        <end position="202"/>
    </location>
</feature>
<evidence type="ECO:0000256" key="3">
    <source>
        <dbReference type="ARBA" id="ARBA00022989"/>
    </source>
</evidence>
<evidence type="ECO:0000256" key="2">
    <source>
        <dbReference type="ARBA" id="ARBA00022692"/>
    </source>
</evidence>
<keyword evidence="8" id="KW-1185">Reference proteome</keyword>
<evidence type="ECO:0000256" key="4">
    <source>
        <dbReference type="ARBA" id="ARBA00023136"/>
    </source>
</evidence>
<dbReference type="Proteomes" id="UP001218218">
    <property type="component" value="Unassembled WGS sequence"/>
</dbReference>
<evidence type="ECO:0000256" key="6">
    <source>
        <dbReference type="SAM" id="Phobius"/>
    </source>
</evidence>
<dbReference type="AlphaFoldDB" id="A0AAD6ZH75"/>
<dbReference type="EMBL" id="JARIHO010000048">
    <property type="protein sequence ID" value="KAJ7322876.1"/>
    <property type="molecule type" value="Genomic_DNA"/>
</dbReference>
<dbReference type="GO" id="GO:0004930">
    <property type="term" value="F:G protein-coupled receptor activity"/>
    <property type="evidence" value="ECO:0007669"/>
    <property type="project" value="TreeGrafter"/>
</dbReference>
<feature type="region of interest" description="Disordered" evidence="5">
    <location>
        <begin position="332"/>
        <end position="384"/>
    </location>
</feature>
<keyword evidence="2 6" id="KW-0812">Transmembrane</keyword>
<feature type="transmembrane region" description="Helical" evidence="6">
    <location>
        <begin position="275"/>
        <end position="296"/>
    </location>
</feature>
<evidence type="ECO:0008006" key="9">
    <source>
        <dbReference type="Google" id="ProtNLM"/>
    </source>
</evidence>
<feature type="transmembrane region" description="Helical" evidence="6">
    <location>
        <begin position="129"/>
        <end position="150"/>
    </location>
</feature>
<evidence type="ECO:0000313" key="8">
    <source>
        <dbReference type="Proteomes" id="UP001218218"/>
    </source>
</evidence>